<evidence type="ECO:0000313" key="3">
    <source>
        <dbReference type="Proteomes" id="UP000708805"/>
    </source>
</evidence>
<gene>
    <name evidence="2" type="ORF">J8641_12965</name>
</gene>
<proteinExistence type="predicted"/>
<dbReference type="AlphaFoldDB" id="A0A9X1CV53"/>
<dbReference type="EMBL" id="JAGJWT010000020">
    <property type="protein sequence ID" value="MBS9341687.1"/>
    <property type="molecule type" value="Genomic_DNA"/>
</dbReference>
<comment type="caution">
    <text evidence="2">The sequence shown here is derived from an EMBL/GenBank/DDBJ whole genome shotgun (WGS) entry which is preliminary data.</text>
</comment>
<evidence type="ECO:0000313" key="2">
    <source>
        <dbReference type="EMBL" id="MBS9341687.1"/>
    </source>
</evidence>
<sequence length="180" mass="19975">MKHFILLAILLTLSNTATSQNIDNDPLVGRNGTNYVGTDRFGNKVYSSLDWYQFLDTATIYTTNFIFIHAAQTDGKIASISIPTILDTDEAGFSVVSANTLMKMSENNQKGMNQVYTVNCPAKILTDEQGRSYSLADMQGVYHTAVTLSCEILQQETVAKRNGTLHDPLSKGWSFRKVLH</sequence>
<dbReference type="RefSeq" id="WP_214038610.1">
    <property type="nucleotide sequence ID" value="NZ_JAGJWT010000020.1"/>
</dbReference>
<dbReference type="Proteomes" id="UP000708805">
    <property type="component" value="Unassembled WGS sequence"/>
</dbReference>
<protein>
    <submittedName>
        <fullName evidence="2">Uncharacterized protein</fullName>
    </submittedName>
</protein>
<organism evidence="2 3">
    <name type="scientific">Neisseria elongata subsp. nitroreducens</name>
    <dbReference type="NCBI Taxonomy" id="90367"/>
    <lineage>
        <taxon>Bacteria</taxon>
        <taxon>Pseudomonadati</taxon>
        <taxon>Pseudomonadota</taxon>
        <taxon>Betaproteobacteria</taxon>
        <taxon>Neisseriales</taxon>
        <taxon>Neisseriaceae</taxon>
        <taxon>Neisseria</taxon>
    </lineage>
</organism>
<accession>A0A9X1CV53</accession>
<feature type="chain" id="PRO_5040958447" evidence="1">
    <location>
        <begin position="20"/>
        <end position="180"/>
    </location>
</feature>
<feature type="signal peptide" evidence="1">
    <location>
        <begin position="1"/>
        <end position="19"/>
    </location>
</feature>
<evidence type="ECO:0000256" key="1">
    <source>
        <dbReference type="SAM" id="SignalP"/>
    </source>
</evidence>
<reference evidence="2" key="1">
    <citation type="submission" date="2021-04" db="EMBL/GenBank/DDBJ databases">
        <title>Genomic characterization of endocarditis-associated Neisseria elongata subsp. nitroreducens.</title>
        <authorList>
            <person name="Schorner M."/>
            <person name="Passarelli-Araujo H."/>
            <person name="Scheffer M."/>
            <person name="Barazzetti F."/>
            <person name="Martins J."/>
            <person name="Machado H."/>
            <person name="Palmeiro J."/>
            <person name="Bazzo M."/>
        </authorList>
    </citation>
    <scope>NUCLEOTIDE SEQUENCE</scope>
    <source>
        <strain evidence="2">Nel_M001</strain>
    </source>
</reference>
<name>A0A9X1CV53_NEIEL</name>
<keyword evidence="1" id="KW-0732">Signal</keyword>